<dbReference type="AlphaFoldDB" id="A0A178W1T7"/>
<comment type="caution">
    <text evidence="1">The sequence shown here is derived from an EMBL/GenBank/DDBJ whole genome shotgun (WGS) entry which is preliminary data.</text>
</comment>
<dbReference type="EMBL" id="LUHQ01000001">
    <property type="protein sequence ID" value="OAP12450.1"/>
    <property type="molecule type" value="Genomic_DNA"/>
</dbReference>
<accession>A0A178W1T7</accession>
<name>A0A178W1T7_ARATH</name>
<sequence>MLILSAETYSEIKRAPHKSYSSGNLPMGFEAELVQLFVLGFLKRQKTNKWSLMDNHSGG</sequence>
<gene>
    <name evidence="1" type="ordered locus">AXX17_At1g67040</name>
</gene>
<organism evidence="1 2">
    <name type="scientific">Arabidopsis thaliana</name>
    <name type="common">Mouse-ear cress</name>
    <dbReference type="NCBI Taxonomy" id="3702"/>
    <lineage>
        <taxon>Eukaryota</taxon>
        <taxon>Viridiplantae</taxon>
        <taxon>Streptophyta</taxon>
        <taxon>Embryophyta</taxon>
        <taxon>Tracheophyta</taxon>
        <taxon>Spermatophyta</taxon>
        <taxon>Magnoliopsida</taxon>
        <taxon>eudicotyledons</taxon>
        <taxon>Gunneridae</taxon>
        <taxon>Pentapetalae</taxon>
        <taxon>rosids</taxon>
        <taxon>malvids</taxon>
        <taxon>Brassicales</taxon>
        <taxon>Brassicaceae</taxon>
        <taxon>Camelineae</taxon>
        <taxon>Arabidopsis</taxon>
    </lineage>
</organism>
<evidence type="ECO:0000313" key="1">
    <source>
        <dbReference type="EMBL" id="OAP12450.1"/>
    </source>
</evidence>
<dbReference type="Proteomes" id="UP000078284">
    <property type="component" value="Chromosome 1"/>
</dbReference>
<proteinExistence type="predicted"/>
<evidence type="ECO:0000313" key="2">
    <source>
        <dbReference type="Proteomes" id="UP000078284"/>
    </source>
</evidence>
<protein>
    <submittedName>
        <fullName evidence="1">Uncharacterized protein</fullName>
    </submittedName>
</protein>
<reference evidence="2" key="1">
    <citation type="journal article" date="2016" name="Proc. Natl. Acad. Sci. U.S.A.">
        <title>Chromosome-level assembly of Arabidopsis thaliana Ler reveals the extent of translocation and inversion polymorphisms.</title>
        <authorList>
            <person name="Zapata L."/>
            <person name="Ding J."/>
            <person name="Willing E.M."/>
            <person name="Hartwig B."/>
            <person name="Bezdan D."/>
            <person name="Jiao W.B."/>
            <person name="Patel V."/>
            <person name="Velikkakam James G."/>
            <person name="Koornneef M."/>
            <person name="Ossowski S."/>
            <person name="Schneeberger K."/>
        </authorList>
    </citation>
    <scope>NUCLEOTIDE SEQUENCE [LARGE SCALE GENOMIC DNA]</scope>
    <source>
        <strain evidence="2">cv. Landsberg erecta</strain>
    </source>
</reference>